<dbReference type="InterPro" id="IPR036864">
    <property type="entry name" value="Zn2-C6_fun-type_DNA-bd_sf"/>
</dbReference>
<name>A0A0F7VGU6_PENBI</name>
<dbReference type="SMART" id="SM00066">
    <property type="entry name" value="GAL4"/>
    <property type="match status" value="1"/>
</dbReference>
<accession>A0A0F7VGU6</accession>
<dbReference type="PROSITE" id="PS50048">
    <property type="entry name" value="ZN2_CY6_FUNGAL_2"/>
    <property type="match status" value="1"/>
</dbReference>
<evidence type="ECO:0000256" key="7">
    <source>
        <dbReference type="ARBA" id="ARBA00023242"/>
    </source>
</evidence>
<dbReference type="PANTHER" id="PTHR31313:SF77">
    <property type="entry name" value="ZN(II)2CYS6 TRANSCRIPTION FACTOR (EUROFUNG)"/>
    <property type="match status" value="1"/>
</dbReference>
<dbReference type="CDD" id="cd12148">
    <property type="entry name" value="fungal_TF_MHR"/>
    <property type="match status" value="1"/>
</dbReference>
<evidence type="ECO:0000256" key="4">
    <source>
        <dbReference type="ARBA" id="ARBA00023015"/>
    </source>
</evidence>
<keyword evidence="6" id="KW-0804">Transcription</keyword>
<protein>
    <recommendedName>
        <fullName evidence="9">Zn(2)-C6 fungal-type domain-containing protein</fullName>
    </recommendedName>
</protein>
<evidence type="ECO:0000256" key="3">
    <source>
        <dbReference type="ARBA" id="ARBA00022833"/>
    </source>
</evidence>
<feature type="compositionally biased region" description="Basic and acidic residues" evidence="8">
    <location>
        <begin position="764"/>
        <end position="773"/>
    </location>
</feature>
<dbReference type="InterPro" id="IPR051615">
    <property type="entry name" value="Transcr_Regulatory_Elem"/>
</dbReference>
<keyword evidence="11" id="KW-1185">Reference proteome</keyword>
<evidence type="ECO:0000313" key="10">
    <source>
        <dbReference type="EMBL" id="CEO60146.1"/>
    </source>
</evidence>
<dbReference type="Pfam" id="PF04082">
    <property type="entry name" value="Fungal_trans"/>
    <property type="match status" value="1"/>
</dbReference>
<evidence type="ECO:0000259" key="9">
    <source>
        <dbReference type="PROSITE" id="PS50048"/>
    </source>
</evidence>
<keyword evidence="2" id="KW-0479">Metal-binding</keyword>
<dbReference type="GO" id="GO:0006351">
    <property type="term" value="P:DNA-templated transcription"/>
    <property type="evidence" value="ECO:0007669"/>
    <property type="project" value="InterPro"/>
</dbReference>
<dbReference type="GO" id="GO:0003677">
    <property type="term" value="F:DNA binding"/>
    <property type="evidence" value="ECO:0007669"/>
    <property type="project" value="UniProtKB-KW"/>
</dbReference>
<keyword evidence="5" id="KW-0238">DNA-binding</keyword>
<feature type="region of interest" description="Disordered" evidence="8">
    <location>
        <begin position="762"/>
        <end position="812"/>
    </location>
</feature>
<dbReference type="OrthoDB" id="2154091at2759"/>
<dbReference type="GO" id="GO:0008270">
    <property type="term" value="F:zinc ion binding"/>
    <property type="evidence" value="ECO:0007669"/>
    <property type="project" value="InterPro"/>
</dbReference>
<dbReference type="PROSITE" id="PS00463">
    <property type="entry name" value="ZN2_CY6_FUNGAL_1"/>
    <property type="match status" value="1"/>
</dbReference>
<evidence type="ECO:0000256" key="6">
    <source>
        <dbReference type="ARBA" id="ARBA00023163"/>
    </source>
</evidence>
<evidence type="ECO:0000313" key="11">
    <source>
        <dbReference type="Proteomes" id="UP000042958"/>
    </source>
</evidence>
<dbReference type="GO" id="GO:0000981">
    <property type="term" value="F:DNA-binding transcription factor activity, RNA polymerase II-specific"/>
    <property type="evidence" value="ECO:0007669"/>
    <property type="project" value="InterPro"/>
</dbReference>
<keyword evidence="3" id="KW-0862">Zinc</keyword>
<feature type="domain" description="Zn(2)-C6 fungal-type" evidence="9">
    <location>
        <begin position="16"/>
        <end position="46"/>
    </location>
</feature>
<organism evidence="10 11">
    <name type="scientific">Penicillium brasilianum</name>
    <dbReference type="NCBI Taxonomy" id="104259"/>
    <lineage>
        <taxon>Eukaryota</taxon>
        <taxon>Fungi</taxon>
        <taxon>Dikarya</taxon>
        <taxon>Ascomycota</taxon>
        <taxon>Pezizomycotina</taxon>
        <taxon>Eurotiomycetes</taxon>
        <taxon>Eurotiomycetidae</taxon>
        <taxon>Eurotiales</taxon>
        <taxon>Aspergillaceae</taxon>
        <taxon>Penicillium</taxon>
    </lineage>
</organism>
<keyword evidence="7" id="KW-0539">Nucleus</keyword>
<dbReference type="EMBL" id="CDHK01000004">
    <property type="protein sequence ID" value="CEO60146.1"/>
    <property type="molecule type" value="Genomic_DNA"/>
</dbReference>
<evidence type="ECO:0000256" key="1">
    <source>
        <dbReference type="ARBA" id="ARBA00004123"/>
    </source>
</evidence>
<evidence type="ECO:0000256" key="8">
    <source>
        <dbReference type="SAM" id="MobiDB-lite"/>
    </source>
</evidence>
<feature type="region of interest" description="Disordered" evidence="8">
    <location>
        <begin position="226"/>
        <end position="259"/>
    </location>
</feature>
<dbReference type="Proteomes" id="UP000042958">
    <property type="component" value="Unassembled WGS sequence"/>
</dbReference>
<dbReference type="Gene3D" id="4.10.240.10">
    <property type="entry name" value="Zn(2)-C6 fungal-type DNA-binding domain"/>
    <property type="match status" value="1"/>
</dbReference>
<dbReference type="Pfam" id="PF00172">
    <property type="entry name" value="Zn_clus"/>
    <property type="match status" value="1"/>
</dbReference>
<dbReference type="SMART" id="SM00906">
    <property type="entry name" value="Fungal_trans"/>
    <property type="match status" value="1"/>
</dbReference>
<sequence>MTPTKKDAKRKYVTTACDACRQSKVKCDGAQPSCSNCQNKMKSCTYRAGSDKRKISLRFVVDLLVIRLDELSQYLLDQGLSPPPMFNENELALKNALEILGLGHVQLALERIETKDRHLAHSSLSGATQVLLEDPEGADLEIDLSELNSNMDILAPPLMNDGYEEIYYPTSQKALALPEVNEHSLPSLFEDEIVDLGGLSHMGQETNHKDLTPRGLPDLARSVELNHHQPSDFPGLESSGRLSSTWDTAPSSDELKQNANGSEDLEAIVHRLSDRMGSLQIGSDRQVRYYGPTSHFNLLRMPTPDKLTIHRNVRKDGQDYLYRMGIGKSVPVDLEAHLINLFFTWHNPSFDVVDRKMYEAAKQHWQVDMEDTPYYSEALNNAMCCLGAAFESRYHPNFITYPKSVSDFFADRAKTLLDIELDSPCLATVQAMVVLSGHDIGCKRDARGWLYSGMAMRLAFDLGLHLDMSSHVSDGSISAAEAELRRMVFWGAYTLDQHWGFLLGRPFRINMEDVTVDKPGRDSNWDQAQWWTPYGLPFPVSSLPDSSIVNPVTALSQYRTLLCEIMTPLGHVLYGSSKISKHDLQSLNAKTTKKLLQWKANLPTPLQVDLDNPNMPYLPHVLLLHMHYYQAIIHAHRPWISKSSIQPQPAQGPGHTHARKMCVESATAIAKLLHLYELRYTFRRMNIQAVAITCSAALMLIFATILDRHSNHDHETVAHLSLCFRALDEFGFSWESAKRAQSFLLHMQGLWEAKVRPYRSAKRAMPEIQDKSRGQSPQMKKSRTSLESGDGTEISGDSSTAKEFSGKDDDLIDCDSEDFDWLWATSMGAVPPPE</sequence>
<feature type="compositionally biased region" description="Polar residues" evidence="8">
    <location>
        <begin position="240"/>
        <end position="259"/>
    </location>
</feature>
<dbReference type="GO" id="GO:0005634">
    <property type="term" value="C:nucleus"/>
    <property type="evidence" value="ECO:0007669"/>
    <property type="project" value="UniProtKB-SubCell"/>
</dbReference>
<dbReference type="SUPFAM" id="SSF57701">
    <property type="entry name" value="Zn2/Cys6 DNA-binding domain"/>
    <property type="match status" value="1"/>
</dbReference>
<gene>
    <name evidence="10" type="ORF">PMG11_04784</name>
</gene>
<dbReference type="InterPro" id="IPR007219">
    <property type="entry name" value="XnlR_reg_dom"/>
</dbReference>
<dbReference type="AlphaFoldDB" id="A0A0F7VGU6"/>
<keyword evidence="4" id="KW-0805">Transcription regulation</keyword>
<dbReference type="CDD" id="cd00067">
    <property type="entry name" value="GAL4"/>
    <property type="match status" value="1"/>
</dbReference>
<dbReference type="STRING" id="104259.A0A0F7VGU6"/>
<evidence type="ECO:0000256" key="2">
    <source>
        <dbReference type="ARBA" id="ARBA00022723"/>
    </source>
</evidence>
<reference evidence="11" key="1">
    <citation type="journal article" date="2015" name="Genome Announc.">
        <title>Draft genome sequence of the fungus Penicillium brasilianum MG11.</title>
        <authorList>
            <person name="Horn F."/>
            <person name="Linde J."/>
            <person name="Mattern D.J."/>
            <person name="Walther G."/>
            <person name="Guthke R."/>
            <person name="Brakhage A.A."/>
            <person name="Valiante V."/>
        </authorList>
    </citation>
    <scope>NUCLEOTIDE SEQUENCE [LARGE SCALE GENOMIC DNA]</scope>
    <source>
        <strain evidence="11">MG11</strain>
    </source>
</reference>
<proteinExistence type="predicted"/>
<dbReference type="InterPro" id="IPR001138">
    <property type="entry name" value="Zn2Cys6_DnaBD"/>
</dbReference>
<dbReference type="PANTHER" id="PTHR31313">
    <property type="entry name" value="TY1 ENHANCER ACTIVATOR"/>
    <property type="match status" value="1"/>
</dbReference>
<evidence type="ECO:0000256" key="5">
    <source>
        <dbReference type="ARBA" id="ARBA00023125"/>
    </source>
</evidence>
<comment type="subcellular location">
    <subcellularLocation>
        <location evidence="1">Nucleus</location>
    </subcellularLocation>
</comment>